<comment type="caution">
    <text evidence="9">The sequence shown here is derived from an EMBL/GenBank/DDBJ whole genome shotgun (WGS) entry which is preliminary data.</text>
</comment>
<gene>
    <name evidence="9" type="ORF">ADA01nite_12430</name>
</gene>
<keyword evidence="10" id="KW-1185">Reference proteome</keyword>
<keyword evidence="5" id="KW-0446">Lipid-binding</keyword>
<dbReference type="Gene3D" id="3.40.47.10">
    <property type="match status" value="1"/>
</dbReference>
<dbReference type="Proteomes" id="UP000321157">
    <property type="component" value="Unassembled WGS sequence"/>
</dbReference>
<reference evidence="9 10" key="1">
    <citation type="submission" date="2019-07" db="EMBL/GenBank/DDBJ databases">
        <title>Whole genome shotgun sequence of Aneurinibacillus danicus NBRC 102444.</title>
        <authorList>
            <person name="Hosoyama A."/>
            <person name="Uohara A."/>
            <person name="Ohji S."/>
            <person name="Ichikawa N."/>
        </authorList>
    </citation>
    <scope>NUCLEOTIDE SEQUENCE [LARGE SCALE GENOMIC DNA]</scope>
    <source>
        <strain evidence="9 10">NBRC 102444</strain>
    </source>
</reference>
<accession>A0A511V7W1</accession>
<evidence type="ECO:0000259" key="7">
    <source>
        <dbReference type="Pfam" id="PF00108"/>
    </source>
</evidence>
<dbReference type="CDD" id="cd00829">
    <property type="entry name" value="SCP-x_thiolase"/>
    <property type="match status" value="1"/>
</dbReference>
<dbReference type="GO" id="GO:0008289">
    <property type="term" value="F:lipid binding"/>
    <property type="evidence" value="ECO:0007669"/>
    <property type="project" value="UniProtKB-KW"/>
</dbReference>
<evidence type="ECO:0000313" key="9">
    <source>
        <dbReference type="EMBL" id="GEN33783.1"/>
    </source>
</evidence>
<dbReference type="InterPro" id="IPR016039">
    <property type="entry name" value="Thiolase-like"/>
</dbReference>
<dbReference type="PANTHER" id="PTHR42870">
    <property type="entry name" value="ACETYL-COA C-ACETYLTRANSFERASE"/>
    <property type="match status" value="1"/>
</dbReference>
<evidence type="ECO:0000256" key="4">
    <source>
        <dbReference type="ARBA" id="ARBA00023055"/>
    </source>
</evidence>
<keyword evidence="2" id="KW-0813">Transport</keyword>
<dbReference type="PANTHER" id="PTHR42870:SF1">
    <property type="entry name" value="NON-SPECIFIC LIPID-TRANSFER PROTEIN-LIKE 2"/>
    <property type="match status" value="1"/>
</dbReference>
<dbReference type="OrthoDB" id="9785768at2"/>
<dbReference type="Pfam" id="PF00108">
    <property type="entry name" value="Thiolase_N"/>
    <property type="match status" value="1"/>
</dbReference>
<keyword evidence="4" id="KW-0445">Lipid transport</keyword>
<dbReference type="PROSITE" id="PS00737">
    <property type="entry name" value="THIOLASE_2"/>
    <property type="match status" value="1"/>
</dbReference>
<dbReference type="InterPro" id="IPR002155">
    <property type="entry name" value="Thiolase"/>
</dbReference>
<evidence type="ECO:0000259" key="8">
    <source>
        <dbReference type="Pfam" id="PF22691"/>
    </source>
</evidence>
<protein>
    <recommendedName>
        <fullName evidence="1">propanoyl-CoA C-acyltransferase</fullName>
        <ecNumber evidence="1">2.3.1.176</ecNumber>
    </recommendedName>
    <alternativeName>
        <fullName evidence="6">Propanoyl-CoA C-acyltransferase</fullName>
    </alternativeName>
</protein>
<dbReference type="PIRSF" id="PIRSF000429">
    <property type="entry name" value="Ac-CoA_Ac_transf"/>
    <property type="match status" value="1"/>
</dbReference>
<keyword evidence="3" id="KW-0808">Transferase</keyword>
<evidence type="ECO:0000256" key="5">
    <source>
        <dbReference type="ARBA" id="ARBA00023121"/>
    </source>
</evidence>
<evidence type="ECO:0000256" key="1">
    <source>
        <dbReference type="ARBA" id="ARBA00012352"/>
    </source>
</evidence>
<dbReference type="RefSeq" id="WP_146809104.1">
    <property type="nucleotide sequence ID" value="NZ_BJXX01000054.1"/>
</dbReference>
<evidence type="ECO:0000313" key="10">
    <source>
        <dbReference type="Proteomes" id="UP000321157"/>
    </source>
</evidence>
<dbReference type="InterPro" id="IPR020613">
    <property type="entry name" value="Thiolase_CS"/>
</dbReference>
<feature type="domain" description="Thiolase N-terminal" evidence="7">
    <location>
        <begin position="4"/>
        <end position="194"/>
    </location>
</feature>
<dbReference type="EMBL" id="BJXX01000054">
    <property type="protein sequence ID" value="GEN33783.1"/>
    <property type="molecule type" value="Genomic_DNA"/>
</dbReference>
<evidence type="ECO:0000256" key="6">
    <source>
        <dbReference type="ARBA" id="ARBA00032316"/>
    </source>
</evidence>
<proteinExistence type="predicted"/>
<dbReference type="InterPro" id="IPR055140">
    <property type="entry name" value="Thiolase_C_2"/>
</dbReference>
<dbReference type="GO" id="GO:0006869">
    <property type="term" value="P:lipid transport"/>
    <property type="evidence" value="ECO:0007669"/>
    <property type="project" value="UniProtKB-KW"/>
</dbReference>
<dbReference type="GO" id="GO:0016747">
    <property type="term" value="F:acyltransferase activity, transferring groups other than amino-acyl groups"/>
    <property type="evidence" value="ECO:0007669"/>
    <property type="project" value="InterPro"/>
</dbReference>
<dbReference type="InterPro" id="IPR020616">
    <property type="entry name" value="Thiolase_N"/>
</dbReference>
<dbReference type="SUPFAM" id="SSF53901">
    <property type="entry name" value="Thiolase-like"/>
    <property type="match status" value="2"/>
</dbReference>
<name>A0A511V7W1_9BACL</name>
<feature type="domain" description="Thiolase C-terminal" evidence="8">
    <location>
        <begin position="256"/>
        <end position="383"/>
    </location>
</feature>
<organism evidence="9 10">
    <name type="scientific">Aneurinibacillus danicus</name>
    <dbReference type="NCBI Taxonomy" id="267746"/>
    <lineage>
        <taxon>Bacteria</taxon>
        <taxon>Bacillati</taxon>
        <taxon>Bacillota</taxon>
        <taxon>Bacilli</taxon>
        <taxon>Bacillales</taxon>
        <taxon>Paenibacillaceae</taxon>
        <taxon>Aneurinibacillus group</taxon>
        <taxon>Aneurinibacillus</taxon>
    </lineage>
</organism>
<evidence type="ECO:0000256" key="3">
    <source>
        <dbReference type="ARBA" id="ARBA00022679"/>
    </source>
</evidence>
<dbReference type="EC" id="2.3.1.176" evidence="1"/>
<dbReference type="AlphaFoldDB" id="A0A511V7W1"/>
<evidence type="ECO:0000256" key="2">
    <source>
        <dbReference type="ARBA" id="ARBA00022448"/>
    </source>
</evidence>
<dbReference type="Pfam" id="PF22691">
    <property type="entry name" value="Thiolase_C_1"/>
    <property type="match status" value="1"/>
</dbReference>
<sequence length="395" mass="41828">MRNVVVLGIGMTQFGKHPDKSLKDLGREALYRAVQDAGIELSQIEAAYVGNAAAGLITGQECIRGQVILSGAGLTGIPVINTENACASGSTAFHLAWMAIASGLYDVVLALGAEKMTHPDKNRAFAALQSGTDIEQLSSFPGYEEHKEGQSIFMDLYASEAREHMMKYGTSLETLAKIAVKNSYNGSLNPYAQYQQAQSLEAVLQSRMISDPLRLKMCSPIGDGAAAAIVCSEKIARQFTTKPVYVTASVVVSGSSSKDQKIDTVQRAAEKAYEVAAIGSEDLQVMEVHDAAVPGELLAYEQLGLCPPGESGRLIESGDTEIGGKIPVNPSGGLISRGHPIGATGIAQIAEITWQLRGQAGARQIRNQPKAGLTENVGGFLNGDNGTVNIHILKR</sequence>